<keyword evidence="3" id="KW-1185">Reference proteome</keyword>
<comment type="caution">
    <text evidence="1">The sequence shown here is derived from an EMBL/GenBank/DDBJ whole genome shotgun (WGS) entry which is preliminary data.</text>
</comment>
<evidence type="ECO:0000313" key="2">
    <source>
        <dbReference type="EMBL" id="CAF4346522.1"/>
    </source>
</evidence>
<accession>A0A815RXD8</accession>
<dbReference type="Proteomes" id="UP000681722">
    <property type="component" value="Unassembled WGS sequence"/>
</dbReference>
<organism evidence="1 3">
    <name type="scientific">Didymodactylos carnosus</name>
    <dbReference type="NCBI Taxonomy" id="1234261"/>
    <lineage>
        <taxon>Eukaryota</taxon>
        <taxon>Metazoa</taxon>
        <taxon>Spiralia</taxon>
        <taxon>Gnathifera</taxon>
        <taxon>Rotifera</taxon>
        <taxon>Eurotatoria</taxon>
        <taxon>Bdelloidea</taxon>
        <taxon>Philodinida</taxon>
        <taxon>Philodinidae</taxon>
        <taxon>Didymodactylos</taxon>
    </lineage>
</organism>
<reference evidence="1" key="1">
    <citation type="submission" date="2021-02" db="EMBL/GenBank/DDBJ databases">
        <authorList>
            <person name="Nowell W R."/>
        </authorList>
    </citation>
    <scope>NUCLEOTIDE SEQUENCE</scope>
</reference>
<protein>
    <submittedName>
        <fullName evidence="1">Uncharacterized protein</fullName>
    </submittedName>
</protein>
<sequence>VDINTATLAFVKNGTVELALELKDTQVALNDSTRVVRETKADVARLNASVGELSGDNSTFKQKMTQTLLYLSINEILSNRPNLVFIRSSDVPAVIQQIMQETNDSLDSILEDQSPVLFTNTKLSSCRYEHVEDVDHHTLQLNGGYWTVSSNRTLECVLVPVMPSSDEIGELSARNVKNFIPPVSSVHVPPNSFYACADDQFNLYGTPVSSSNTSLFIISNNTLSRPDIDVFTIQKTINDTYLSNLKFIDSEINDIIDLITQTLPISIFR</sequence>
<proteinExistence type="predicted"/>
<evidence type="ECO:0000313" key="3">
    <source>
        <dbReference type="Proteomes" id="UP000663829"/>
    </source>
</evidence>
<evidence type="ECO:0000313" key="1">
    <source>
        <dbReference type="EMBL" id="CAF1481556.1"/>
    </source>
</evidence>
<dbReference type="EMBL" id="CAJNOQ010021155">
    <property type="protein sequence ID" value="CAF1481556.1"/>
    <property type="molecule type" value="Genomic_DNA"/>
</dbReference>
<name>A0A815RXD8_9BILA</name>
<feature type="non-terminal residue" evidence="1">
    <location>
        <position position="269"/>
    </location>
</feature>
<dbReference type="Proteomes" id="UP000663829">
    <property type="component" value="Unassembled WGS sequence"/>
</dbReference>
<dbReference type="EMBL" id="CAJOBC010086638">
    <property type="protein sequence ID" value="CAF4346522.1"/>
    <property type="molecule type" value="Genomic_DNA"/>
</dbReference>
<gene>
    <name evidence="1" type="ORF">GPM918_LOCUS35864</name>
    <name evidence="2" type="ORF">SRO942_LOCUS36589</name>
</gene>
<dbReference type="AlphaFoldDB" id="A0A815RXD8"/>